<evidence type="ECO:0000256" key="11">
    <source>
        <dbReference type="ARBA" id="ARBA00023136"/>
    </source>
</evidence>
<comment type="subcellular location">
    <subcellularLocation>
        <location evidence="1">Nucleus membrane</location>
        <topology evidence="1">Multi-pass membrane protein</topology>
    </subcellularLocation>
    <subcellularLocation>
        <location evidence="2">Nucleus</location>
        <location evidence="2">Nuclear pore complex</location>
    </subcellularLocation>
</comment>
<keyword evidence="8" id="KW-1133">Transmembrane helix</keyword>
<evidence type="ECO:0000256" key="7">
    <source>
        <dbReference type="ARBA" id="ARBA00022927"/>
    </source>
</evidence>
<proteinExistence type="inferred from homology"/>
<dbReference type="GO" id="GO:0031965">
    <property type="term" value="C:nuclear membrane"/>
    <property type="evidence" value="ECO:0007669"/>
    <property type="project" value="UniProtKB-SubCell"/>
</dbReference>
<dbReference type="InterPro" id="IPR019049">
    <property type="entry name" value="Nucleoporin_prot_Ndc1/Nup"/>
</dbReference>
<dbReference type="GO" id="GO:0015031">
    <property type="term" value="P:protein transport"/>
    <property type="evidence" value="ECO:0007669"/>
    <property type="project" value="UniProtKB-KW"/>
</dbReference>
<dbReference type="GO" id="GO:0006999">
    <property type="term" value="P:nuclear pore organization"/>
    <property type="evidence" value="ECO:0007669"/>
    <property type="project" value="TreeGrafter"/>
</dbReference>
<organism evidence="13 14">
    <name type="scientific">Neolecta irregularis (strain DAH-3)</name>
    <dbReference type="NCBI Taxonomy" id="1198029"/>
    <lineage>
        <taxon>Eukaryota</taxon>
        <taxon>Fungi</taxon>
        <taxon>Dikarya</taxon>
        <taxon>Ascomycota</taxon>
        <taxon>Taphrinomycotina</taxon>
        <taxon>Neolectales</taxon>
        <taxon>Neolectaceae</taxon>
        <taxon>Neolecta</taxon>
    </lineage>
</organism>
<keyword evidence="14" id="KW-1185">Reference proteome</keyword>
<keyword evidence="13" id="KW-0946">Virion</keyword>
<evidence type="ECO:0000256" key="5">
    <source>
        <dbReference type="ARBA" id="ARBA00022692"/>
    </source>
</evidence>
<comment type="similarity">
    <text evidence="3">Belongs to the NDC1 family.</text>
</comment>
<keyword evidence="12" id="KW-0539">Nucleus</keyword>
<evidence type="ECO:0000256" key="4">
    <source>
        <dbReference type="ARBA" id="ARBA00022448"/>
    </source>
</evidence>
<keyword evidence="6" id="KW-0509">mRNA transport</keyword>
<dbReference type="PANTHER" id="PTHR13269:SF6">
    <property type="entry name" value="NUCLEOPORIN NDC1"/>
    <property type="match status" value="1"/>
</dbReference>
<protein>
    <submittedName>
        <fullName evidence="13">Nuclear envelope protein ndc1</fullName>
    </submittedName>
</protein>
<dbReference type="GO" id="GO:0070762">
    <property type="term" value="C:nuclear pore transmembrane ring"/>
    <property type="evidence" value="ECO:0007669"/>
    <property type="project" value="TreeGrafter"/>
</dbReference>
<keyword evidence="7" id="KW-0653">Protein transport</keyword>
<keyword evidence="11" id="KW-0472">Membrane</keyword>
<dbReference type="PANTHER" id="PTHR13269">
    <property type="entry name" value="NUCLEOPORIN NDC1"/>
    <property type="match status" value="1"/>
</dbReference>
<evidence type="ECO:0000256" key="6">
    <source>
        <dbReference type="ARBA" id="ARBA00022816"/>
    </source>
</evidence>
<accession>A0A1U7LJS2</accession>
<dbReference type="GO" id="GO:0005816">
    <property type="term" value="C:spindle pole body"/>
    <property type="evidence" value="ECO:0007669"/>
    <property type="project" value="TreeGrafter"/>
</dbReference>
<dbReference type="GO" id="GO:0070631">
    <property type="term" value="P:spindle pole body localization"/>
    <property type="evidence" value="ECO:0007669"/>
    <property type="project" value="TreeGrafter"/>
</dbReference>
<dbReference type="GO" id="GO:0106166">
    <property type="term" value="F:spindle pole body-nuclear membrane anchor activity"/>
    <property type="evidence" value="ECO:0007669"/>
    <property type="project" value="TreeGrafter"/>
</dbReference>
<dbReference type="OMA" id="FWELAYL"/>
<keyword evidence="10" id="KW-0906">Nuclear pore complex</keyword>
<evidence type="ECO:0000313" key="14">
    <source>
        <dbReference type="Proteomes" id="UP000186594"/>
    </source>
</evidence>
<dbReference type="Proteomes" id="UP000186594">
    <property type="component" value="Unassembled WGS sequence"/>
</dbReference>
<gene>
    <name evidence="13" type="ORF">NEOLI_000211</name>
</gene>
<dbReference type="GO" id="GO:0051028">
    <property type="term" value="P:mRNA transport"/>
    <property type="evidence" value="ECO:0007669"/>
    <property type="project" value="UniProtKB-KW"/>
</dbReference>
<evidence type="ECO:0000256" key="9">
    <source>
        <dbReference type="ARBA" id="ARBA00023010"/>
    </source>
</evidence>
<evidence type="ECO:0000256" key="12">
    <source>
        <dbReference type="ARBA" id="ARBA00023242"/>
    </source>
</evidence>
<evidence type="ECO:0000313" key="13">
    <source>
        <dbReference type="EMBL" id="OLL22905.1"/>
    </source>
</evidence>
<name>A0A1U7LJS2_NEOID</name>
<dbReference type="EMBL" id="LXFE01002636">
    <property type="protein sequence ID" value="OLL22905.1"/>
    <property type="molecule type" value="Genomic_DNA"/>
</dbReference>
<dbReference type="AlphaFoldDB" id="A0A1U7LJS2"/>
<keyword evidence="13" id="KW-0261">Viral envelope protein</keyword>
<evidence type="ECO:0000256" key="8">
    <source>
        <dbReference type="ARBA" id="ARBA00022989"/>
    </source>
</evidence>
<keyword evidence="5" id="KW-0812">Transmembrane</keyword>
<evidence type="ECO:0000256" key="1">
    <source>
        <dbReference type="ARBA" id="ARBA00004232"/>
    </source>
</evidence>
<dbReference type="Pfam" id="PF09531">
    <property type="entry name" value="Ndc1_Nup"/>
    <property type="match status" value="1"/>
</dbReference>
<evidence type="ECO:0000256" key="2">
    <source>
        <dbReference type="ARBA" id="ARBA00004567"/>
    </source>
</evidence>
<evidence type="ECO:0000256" key="10">
    <source>
        <dbReference type="ARBA" id="ARBA00023132"/>
    </source>
</evidence>
<dbReference type="STRING" id="1198029.A0A1U7LJS2"/>
<evidence type="ECO:0000256" key="3">
    <source>
        <dbReference type="ARBA" id="ARBA00005760"/>
    </source>
</evidence>
<keyword evidence="4" id="KW-0813">Transport</keyword>
<dbReference type="OrthoDB" id="67850at2759"/>
<keyword evidence="9" id="KW-0811">Translocation</keyword>
<sequence length="353" mass="39470">MLPVFPLGPELFLRSFWLSFRVVTLWQLSRLLFNVYLSQGPIVKGRTVSSKSAEPNGSLITGLQVSQKELTQLMAFEELLYIANHDETRRASIFKEVHRSSSSSAWKQISEECLKVTSQIMDNLRTLGIIKPPQSSNIQPQQTMHISSLGSPILVKSENIFVTGAQPRRTLDKLKSTNQGPSSPTSPLAKIQLPPAQELTQKAQAAASDWMTGFYASWIGWPFRETLQFKSQMIIPKMALQVAAISALSKFIVRSIKEDDMGLVQHDIPRILESLLVTETALKRFVKRPPVHPTDIESLTSPKPIILEEISSVLKAIDFAFSDVVETFGVHLSNLKLAPEVIERCQEIMDSSM</sequence>
<reference evidence="13 14" key="1">
    <citation type="submission" date="2016-04" db="EMBL/GenBank/DDBJ databases">
        <title>Evolutionary innovation and constraint leading to complex multicellularity in the Ascomycota.</title>
        <authorList>
            <person name="Cisse O."/>
            <person name="Nguyen A."/>
            <person name="Hewitt D.A."/>
            <person name="Jedd G."/>
            <person name="Stajich J.E."/>
        </authorList>
    </citation>
    <scope>NUCLEOTIDE SEQUENCE [LARGE SCALE GENOMIC DNA]</scope>
    <source>
        <strain evidence="13 14">DAH-3</strain>
    </source>
</reference>
<comment type="caution">
    <text evidence="13">The sequence shown here is derived from an EMBL/GenBank/DDBJ whole genome shotgun (WGS) entry which is preliminary data.</text>
</comment>